<proteinExistence type="predicted"/>
<dbReference type="RefSeq" id="WP_116722021.1">
    <property type="nucleotide sequence ID" value="NZ_CP011524.1"/>
</dbReference>
<evidence type="ECO:0000313" key="1">
    <source>
        <dbReference type="EMBL" id="PVY58619.1"/>
    </source>
</evidence>
<accession>A0A2U1CCH4</accession>
<dbReference type="Proteomes" id="UP000245778">
    <property type="component" value="Unassembled WGS sequence"/>
</dbReference>
<gene>
    <name evidence="1" type="ORF">C7373_104217</name>
</gene>
<dbReference type="OrthoDB" id="2082976at2"/>
<dbReference type="EMBL" id="QEKK01000004">
    <property type="protein sequence ID" value="PVY58619.1"/>
    <property type="molecule type" value="Genomic_DNA"/>
</dbReference>
<evidence type="ECO:0000313" key="2">
    <source>
        <dbReference type="Proteomes" id="UP000245778"/>
    </source>
</evidence>
<name>A0A2U1CCH4_9FIRM</name>
<protein>
    <submittedName>
        <fullName evidence="1">Uncharacterized protein</fullName>
    </submittedName>
</protein>
<organism evidence="1 2">
    <name type="scientific">Intestinimonas butyriciproducens</name>
    <dbReference type="NCBI Taxonomy" id="1297617"/>
    <lineage>
        <taxon>Bacteria</taxon>
        <taxon>Bacillati</taxon>
        <taxon>Bacillota</taxon>
        <taxon>Clostridia</taxon>
        <taxon>Eubacteriales</taxon>
        <taxon>Intestinimonas</taxon>
    </lineage>
</organism>
<dbReference type="AlphaFoldDB" id="A0A2U1CCH4"/>
<sequence length="102" mass="11956">MQDFERQDSANRITWIEVALAAQSSSAPSALENYKRAKADWQDEQSRRQRFCDFLMQRRDLVDAVAKSVIDSSTKEITAKAEQELTQVFREKLDKTVKYYFK</sequence>
<comment type="caution">
    <text evidence="1">The sequence shown here is derived from an EMBL/GenBank/DDBJ whole genome shotgun (WGS) entry which is preliminary data.</text>
</comment>
<dbReference type="GeneID" id="93228962"/>
<reference evidence="1 2" key="1">
    <citation type="submission" date="2018-04" db="EMBL/GenBank/DDBJ databases">
        <title>Genomic Encyclopedia of Type Strains, Phase IV (KMG-IV): sequencing the most valuable type-strain genomes for metagenomic binning, comparative biology and taxonomic classification.</title>
        <authorList>
            <person name="Goeker M."/>
        </authorList>
    </citation>
    <scope>NUCLEOTIDE SEQUENCE [LARGE SCALE GENOMIC DNA]</scope>
    <source>
        <strain evidence="1 2">DSM 26588</strain>
    </source>
</reference>